<feature type="compositionally biased region" description="Acidic residues" evidence="1">
    <location>
        <begin position="375"/>
        <end position="389"/>
    </location>
</feature>
<accession>A0A7C9ANM1</accession>
<feature type="compositionally biased region" description="Acidic residues" evidence="1">
    <location>
        <begin position="138"/>
        <end position="149"/>
    </location>
</feature>
<feature type="region of interest" description="Disordered" evidence="1">
    <location>
        <begin position="259"/>
        <end position="450"/>
    </location>
</feature>
<dbReference type="InterPro" id="IPR035925">
    <property type="entry name" value="BSD_dom_sf"/>
</dbReference>
<sequence length="450" mass="49077">MSWFSVPLPNPFKALQFSDDEIEPDPEAQQPPNDAVSPSAGVKDDLSAIGETIGRQLRGVAAFLAPPPADDSAGDGTSQKLAGIRNDLAEIGGSFKTSLSLLSSNRAVSEISKLASNLLQLNEETELGDDDRLNNDNAGDDYEGEDEYEGAGVTDEVIEFAAKISNRPELWTDFPLAFEQEFDLSDAQSEHVSIIEQLVPSMADLRSRLISDITEKQFWLIYFILLLPRLNEDDLELLSTPEIVEARETLLQMLRSKNETEIDSENPQSGDSSNVDNKVTDEEMEKSQSGEKVTKSENSTASRSTEINESNAPNKVVEGTDNKSDPKVGGAERVLGGNLDVGPVKEEHETTDIWLEDGKPATTGSSSAPKRFQSEDDVSFSDLEDDDTDLPNRPAQSTRASSPEGSSEWVQLNKGAGIRGSQSRGQLSSRDRESEGEESSDWLTVDDFDP</sequence>
<dbReference type="SMART" id="SM00751">
    <property type="entry name" value="BSD"/>
    <property type="match status" value="1"/>
</dbReference>
<reference evidence="3" key="1">
    <citation type="journal article" date="2013" name="J. Plant Res.">
        <title>Effect of fungi and light on seed germination of three Opuntia species from semiarid lands of central Mexico.</title>
        <authorList>
            <person name="Delgado-Sanchez P."/>
            <person name="Jimenez-Bremont J.F."/>
            <person name="Guerrero-Gonzalez Mde L."/>
            <person name="Flores J."/>
        </authorList>
    </citation>
    <scope>NUCLEOTIDE SEQUENCE</scope>
    <source>
        <tissue evidence="3">Cladode</tissue>
    </source>
</reference>
<feature type="compositionally biased region" description="Basic and acidic residues" evidence="1">
    <location>
        <begin position="343"/>
        <end position="359"/>
    </location>
</feature>
<dbReference type="PROSITE" id="PS50858">
    <property type="entry name" value="BSD"/>
    <property type="match status" value="1"/>
</dbReference>
<dbReference type="InterPro" id="IPR005607">
    <property type="entry name" value="BSD_dom"/>
</dbReference>
<dbReference type="EMBL" id="GISG01249161">
    <property type="protein sequence ID" value="MBA4670951.1"/>
    <property type="molecule type" value="Transcribed_RNA"/>
</dbReference>
<reference evidence="3" key="2">
    <citation type="submission" date="2020-07" db="EMBL/GenBank/DDBJ databases">
        <authorList>
            <person name="Vera ALvarez R."/>
            <person name="Arias-Moreno D.M."/>
            <person name="Jimenez-Jacinto V."/>
            <person name="Jimenez-Bremont J.F."/>
            <person name="Swaminathan K."/>
            <person name="Moose S.P."/>
            <person name="Guerrero-Gonzalez M.L."/>
            <person name="Marino-Ramirez L."/>
            <person name="Landsman D."/>
            <person name="Rodriguez-Kessler M."/>
            <person name="Delgado-Sanchez P."/>
        </authorList>
    </citation>
    <scope>NUCLEOTIDE SEQUENCE</scope>
    <source>
        <tissue evidence="3">Cladode</tissue>
    </source>
</reference>
<feature type="compositionally biased region" description="Polar residues" evidence="1">
    <location>
        <begin position="296"/>
        <end position="313"/>
    </location>
</feature>
<feature type="region of interest" description="Disordered" evidence="1">
    <location>
        <begin position="15"/>
        <end position="48"/>
    </location>
</feature>
<dbReference type="AlphaFoldDB" id="A0A7C9ANM1"/>
<feature type="compositionally biased region" description="Acidic residues" evidence="1">
    <location>
        <begin position="434"/>
        <end position="450"/>
    </location>
</feature>
<organism evidence="3">
    <name type="scientific">Opuntia streptacantha</name>
    <name type="common">Prickly pear cactus</name>
    <name type="synonym">Opuntia cardona</name>
    <dbReference type="NCBI Taxonomy" id="393608"/>
    <lineage>
        <taxon>Eukaryota</taxon>
        <taxon>Viridiplantae</taxon>
        <taxon>Streptophyta</taxon>
        <taxon>Embryophyta</taxon>
        <taxon>Tracheophyta</taxon>
        <taxon>Spermatophyta</taxon>
        <taxon>Magnoliopsida</taxon>
        <taxon>eudicotyledons</taxon>
        <taxon>Gunneridae</taxon>
        <taxon>Pentapetalae</taxon>
        <taxon>Caryophyllales</taxon>
        <taxon>Cactineae</taxon>
        <taxon>Cactaceae</taxon>
        <taxon>Opuntioideae</taxon>
        <taxon>Opuntia</taxon>
    </lineage>
</organism>
<feature type="compositionally biased region" description="Polar residues" evidence="1">
    <location>
        <begin position="265"/>
        <end position="277"/>
    </location>
</feature>
<dbReference type="PANTHER" id="PTHR31923:SF9">
    <property type="entry name" value="BSD DOMAIN-CONTAINING PROTEIN"/>
    <property type="match status" value="1"/>
</dbReference>
<feature type="compositionally biased region" description="Low complexity" evidence="1">
    <location>
        <begin position="419"/>
        <end position="428"/>
    </location>
</feature>
<evidence type="ECO:0000259" key="2">
    <source>
        <dbReference type="PROSITE" id="PS50858"/>
    </source>
</evidence>
<dbReference type="PANTHER" id="PTHR31923">
    <property type="entry name" value="BSD DOMAIN-CONTAINING PROTEIN"/>
    <property type="match status" value="1"/>
</dbReference>
<name>A0A7C9ANM1_OPUST</name>
<dbReference type="SUPFAM" id="SSF140383">
    <property type="entry name" value="BSD domain-like"/>
    <property type="match status" value="1"/>
</dbReference>
<dbReference type="Pfam" id="PF03909">
    <property type="entry name" value="BSD"/>
    <property type="match status" value="1"/>
</dbReference>
<proteinExistence type="predicted"/>
<evidence type="ECO:0000256" key="1">
    <source>
        <dbReference type="SAM" id="MobiDB-lite"/>
    </source>
</evidence>
<feature type="compositionally biased region" description="Polar residues" evidence="1">
    <location>
        <begin position="394"/>
        <end position="410"/>
    </location>
</feature>
<evidence type="ECO:0000313" key="3">
    <source>
        <dbReference type="EMBL" id="MBA4670951.1"/>
    </source>
</evidence>
<feature type="domain" description="BSD" evidence="2">
    <location>
        <begin position="186"/>
        <end position="230"/>
    </location>
</feature>
<feature type="region of interest" description="Disordered" evidence="1">
    <location>
        <begin position="125"/>
        <end position="149"/>
    </location>
</feature>
<protein>
    <recommendedName>
        <fullName evidence="2">BSD domain-containing protein</fullName>
    </recommendedName>
</protein>
<feature type="compositionally biased region" description="Basic and acidic residues" evidence="1">
    <location>
        <begin position="278"/>
        <end position="295"/>
    </location>
</feature>